<dbReference type="Pfam" id="PF00069">
    <property type="entry name" value="Pkinase"/>
    <property type="match status" value="1"/>
</dbReference>
<dbReference type="InterPro" id="IPR011048">
    <property type="entry name" value="Haem_d1_sf"/>
</dbReference>
<dbReference type="OrthoDB" id="9762169at2"/>
<evidence type="ECO:0000256" key="5">
    <source>
        <dbReference type="ARBA" id="ARBA00022777"/>
    </source>
</evidence>
<evidence type="ECO:0000256" key="2">
    <source>
        <dbReference type="ARBA" id="ARBA00022527"/>
    </source>
</evidence>
<evidence type="ECO:0000256" key="8">
    <source>
        <dbReference type="SAM" id="MobiDB-lite"/>
    </source>
</evidence>
<dbReference type="PANTHER" id="PTHR43289:SF6">
    <property type="entry name" value="SERINE_THREONINE-PROTEIN KINASE NEKL-3"/>
    <property type="match status" value="1"/>
</dbReference>
<organism evidence="10 11">
    <name type="scientific">Pseudonocardia endophytica</name>
    <dbReference type="NCBI Taxonomy" id="401976"/>
    <lineage>
        <taxon>Bacteria</taxon>
        <taxon>Bacillati</taxon>
        <taxon>Actinomycetota</taxon>
        <taxon>Actinomycetes</taxon>
        <taxon>Pseudonocardiales</taxon>
        <taxon>Pseudonocardiaceae</taxon>
        <taxon>Pseudonocardia</taxon>
    </lineage>
</organism>
<dbReference type="SMART" id="SM00220">
    <property type="entry name" value="S_TKc"/>
    <property type="match status" value="1"/>
</dbReference>
<dbReference type="PANTHER" id="PTHR43289">
    <property type="entry name" value="MITOGEN-ACTIVATED PROTEIN KINASE KINASE KINASE 20-RELATED"/>
    <property type="match status" value="1"/>
</dbReference>
<evidence type="ECO:0000256" key="3">
    <source>
        <dbReference type="ARBA" id="ARBA00022679"/>
    </source>
</evidence>
<feature type="region of interest" description="Disordered" evidence="8">
    <location>
        <begin position="284"/>
        <end position="363"/>
    </location>
</feature>
<proteinExistence type="predicted"/>
<evidence type="ECO:0000259" key="9">
    <source>
        <dbReference type="PROSITE" id="PS50011"/>
    </source>
</evidence>
<dbReference type="InterPro" id="IPR000719">
    <property type="entry name" value="Prot_kinase_dom"/>
</dbReference>
<keyword evidence="11" id="KW-1185">Reference proteome</keyword>
<dbReference type="GO" id="GO:0004674">
    <property type="term" value="F:protein serine/threonine kinase activity"/>
    <property type="evidence" value="ECO:0007669"/>
    <property type="project" value="UniProtKB-KW"/>
</dbReference>
<dbReference type="RefSeq" id="WP_132431447.1">
    <property type="nucleotide sequence ID" value="NZ_SMFZ01000002.1"/>
</dbReference>
<dbReference type="InterPro" id="IPR017441">
    <property type="entry name" value="Protein_kinase_ATP_BS"/>
</dbReference>
<dbReference type="SUPFAM" id="SSF51004">
    <property type="entry name" value="C-terminal (heme d1) domain of cytochrome cd1-nitrite reductase"/>
    <property type="match status" value="1"/>
</dbReference>
<dbReference type="FunFam" id="1.10.510.10:FF:000021">
    <property type="entry name" value="Serine/threonine protein kinase"/>
    <property type="match status" value="1"/>
</dbReference>
<dbReference type="Gene3D" id="2.130.10.10">
    <property type="entry name" value="YVTN repeat-like/Quinoprotein amine dehydrogenase"/>
    <property type="match status" value="2"/>
</dbReference>
<protein>
    <recommendedName>
        <fullName evidence="1">non-specific serine/threonine protein kinase</fullName>
        <ecNumber evidence="1">2.7.11.1</ecNumber>
    </recommendedName>
</protein>
<dbReference type="PROSITE" id="PS50011">
    <property type="entry name" value="PROTEIN_KINASE_DOM"/>
    <property type="match status" value="1"/>
</dbReference>
<accession>A0A4R1HN67</accession>
<reference evidence="10 11" key="1">
    <citation type="submission" date="2019-03" db="EMBL/GenBank/DDBJ databases">
        <title>Sequencing the genomes of 1000 actinobacteria strains.</title>
        <authorList>
            <person name="Klenk H.-P."/>
        </authorList>
    </citation>
    <scope>NUCLEOTIDE SEQUENCE [LARGE SCALE GENOMIC DNA]</scope>
    <source>
        <strain evidence="10 11">DSM 44969</strain>
    </source>
</reference>
<dbReference type="GO" id="GO:0005524">
    <property type="term" value="F:ATP binding"/>
    <property type="evidence" value="ECO:0007669"/>
    <property type="project" value="UniProtKB-UniRule"/>
</dbReference>
<dbReference type="PROSITE" id="PS00107">
    <property type="entry name" value="PROTEIN_KINASE_ATP"/>
    <property type="match status" value="1"/>
</dbReference>
<feature type="binding site" evidence="7">
    <location>
        <position position="47"/>
    </location>
    <ligand>
        <name>ATP</name>
        <dbReference type="ChEBI" id="CHEBI:30616"/>
    </ligand>
</feature>
<dbReference type="CDD" id="cd14014">
    <property type="entry name" value="STKc_PknB_like"/>
    <property type="match status" value="1"/>
</dbReference>
<evidence type="ECO:0000256" key="1">
    <source>
        <dbReference type="ARBA" id="ARBA00012513"/>
    </source>
</evidence>
<dbReference type="InterPro" id="IPR015943">
    <property type="entry name" value="WD40/YVTN_repeat-like_dom_sf"/>
</dbReference>
<name>A0A4R1HN67_PSEEN</name>
<feature type="compositionally biased region" description="Basic and acidic residues" evidence="8">
    <location>
        <begin position="324"/>
        <end position="338"/>
    </location>
</feature>
<evidence type="ECO:0000256" key="4">
    <source>
        <dbReference type="ARBA" id="ARBA00022741"/>
    </source>
</evidence>
<feature type="domain" description="Protein kinase" evidence="9">
    <location>
        <begin position="18"/>
        <end position="277"/>
    </location>
</feature>
<dbReference type="AlphaFoldDB" id="A0A4R1HN67"/>
<dbReference type="EMBL" id="SMFZ01000002">
    <property type="protein sequence ID" value="TCK22523.1"/>
    <property type="molecule type" value="Genomic_DNA"/>
</dbReference>
<gene>
    <name evidence="10" type="ORF">EV378_6528</name>
</gene>
<dbReference type="EC" id="2.7.11.1" evidence="1"/>
<keyword evidence="4 7" id="KW-0547">Nucleotide-binding</keyword>
<dbReference type="InterPro" id="IPR011009">
    <property type="entry name" value="Kinase-like_dom_sf"/>
</dbReference>
<dbReference type="Gene3D" id="3.30.200.20">
    <property type="entry name" value="Phosphorylase Kinase, domain 1"/>
    <property type="match status" value="1"/>
</dbReference>
<sequence length="723" mass="73511">MGDATISPPSAQETFGPYRLEALVGRGGMGEVWRAYDTRRKRTVALKRLAAGQSDRPEFRARFRRESELAARLAAPNVIPIHDFGEIDGRLYLDMRLVDGRDIAAVLAADGPLPPSRTASVVTQLAAALDSAHAAGLVHRDVKPSNALLTDGDFVYLVDFGIAKPLEDATVVTTGGLVGTLGYMAPERLRGAGDDPRGDVYSLACLLHECLTGERPFPRTTAAAVAAAHLHDPVPRPSDVDRRLAVVDPVLARGMAKDPDERYATAGELARAVTAALARIPAAGDAEPARPDPGSTHPAEASPEPTRPLGGTAPGATLRHPAARRPDGTRADPGRTAHEQAPGAPSSLDPGPDGPAVGSPPRGGRRMLIGGVAAAVVVLVAAVAVPLLGRADDPTPSVPVPGFGTGPTTSPTVPAPDRIPVPVAEATVPGRPSTVVVIGDGRAHVVTARTPGVDDLVTIDTRTGDPIGEPVDVTAAGGGLAASPDGRTLYVPRCRASLCALDLVDVASGTSTAGIRVGEIPTTVVVSADGTRAYVLVWRRSAGVVESEVVVVDLRTRTTVGQPIPVASSGIGGLALSGDGARLVVADARVGSLQVVDTARRAPVGRAIPVGTGATDVAVNPAGDRAYVTDAVGGTLSVVDLTAGASAGPPIRTGDGAGAVTLSPDGNRAYVANRFEGTLSVVDLPASRVVGDPVPVGPEPVDVTATATRVAVLGATGTLRVLG</sequence>
<evidence type="ECO:0000313" key="10">
    <source>
        <dbReference type="EMBL" id="TCK22523.1"/>
    </source>
</evidence>
<evidence type="ECO:0000256" key="7">
    <source>
        <dbReference type="PROSITE-ProRule" id="PRU10141"/>
    </source>
</evidence>
<evidence type="ECO:0000256" key="6">
    <source>
        <dbReference type="ARBA" id="ARBA00022840"/>
    </source>
</evidence>
<keyword evidence="5" id="KW-0418">Kinase</keyword>
<comment type="caution">
    <text evidence="10">The sequence shown here is derived from an EMBL/GenBank/DDBJ whole genome shotgun (WGS) entry which is preliminary data.</text>
</comment>
<keyword evidence="2" id="KW-0723">Serine/threonine-protein kinase</keyword>
<dbReference type="SUPFAM" id="SSF56112">
    <property type="entry name" value="Protein kinase-like (PK-like)"/>
    <property type="match status" value="1"/>
</dbReference>
<dbReference type="Gene3D" id="1.10.510.10">
    <property type="entry name" value="Transferase(Phosphotransferase) domain 1"/>
    <property type="match status" value="1"/>
</dbReference>
<keyword evidence="6 7" id="KW-0067">ATP-binding</keyword>
<keyword evidence="3" id="KW-0808">Transferase</keyword>
<evidence type="ECO:0000313" key="11">
    <source>
        <dbReference type="Proteomes" id="UP000295560"/>
    </source>
</evidence>
<dbReference type="Proteomes" id="UP000295560">
    <property type="component" value="Unassembled WGS sequence"/>
</dbReference>